<dbReference type="Proteomes" id="UP000031129">
    <property type="component" value="Chromosome"/>
</dbReference>
<keyword evidence="2" id="KW-1185">Reference proteome</keyword>
<dbReference type="InterPro" id="IPR054961">
    <property type="entry name" value="MPN499"/>
</dbReference>
<dbReference type="KEGG" id="mfq:MYF_01745"/>
<dbReference type="OrthoDB" id="399976at2"/>
<gene>
    <name evidence="1" type="ORF">MYF_01745</name>
</gene>
<reference evidence="1 2" key="1">
    <citation type="journal article" date="2015" name="Genome Announc.">
        <title>Complete Genome Sequence of Mycoplasma flocculare Strain Ms42T (ATCC 27399T).</title>
        <authorList>
            <person name="Calcutt M.J."/>
            <person name="Foecking M.F."/>
            <person name="Heidari M.B."/>
            <person name="McIntosh M.A."/>
        </authorList>
    </citation>
    <scope>NUCLEOTIDE SEQUENCE [LARGE SCALE GENOMIC DNA]</scope>
    <source>
        <strain evidence="2">ATCC 27399</strain>
    </source>
</reference>
<sequence length="170" mass="20766">MNNLLNFLNSFQKVKINHFSNGYWLVPKFWKIFSPRLTGYVIKNGKTLEEIVKNNDLLKKEIIFSFNGDYNFYNFNIALKLREINFRLDYNVVRKKPNEDFFVFYPVKNCKIVLDKRGIALIYEGTIPFFSKSYYEKMVDFQREYMQKNQIKKEFIGFFWRRNGYKEIYK</sequence>
<dbReference type="EMBL" id="CP007585">
    <property type="protein sequence ID" value="AJC49863.1"/>
    <property type="molecule type" value="Genomic_DNA"/>
</dbReference>
<name>A0A0A8E768_MESFC</name>
<dbReference type="STRING" id="743971.MYF_01745"/>
<dbReference type="AlphaFoldDB" id="A0A0A8E768"/>
<protein>
    <submittedName>
        <fullName evidence="1">Uncharacterized protein</fullName>
    </submittedName>
</protein>
<accession>A0A0A8E768</accession>
<organism evidence="1 2">
    <name type="scientific">Mesomycoplasma flocculare ATCC 27399</name>
    <dbReference type="NCBI Taxonomy" id="743971"/>
    <lineage>
        <taxon>Bacteria</taxon>
        <taxon>Bacillati</taxon>
        <taxon>Mycoplasmatota</taxon>
        <taxon>Mycoplasmoidales</taxon>
        <taxon>Metamycoplasmataceae</taxon>
        <taxon>Mesomycoplasma</taxon>
    </lineage>
</organism>
<evidence type="ECO:0000313" key="1">
    <source>
        <dbReference type="EMBL" id="AJC49863.1"/>
    </source>
</evidence>
<dbReference type="HOGENOM" id="CLU_1641823_0_0_14"/>
<dbReference type="NCBIfam" id="NF045754">
    <property type="entry name" value="MPN499"/>
    <property type="match status" value="1"/>
</dbReference>
<proteinExistence type="predicted"/>
<dbReference type="RefSeq" id="WP_002557526.1">
    <property type="nucleotide sequence ID" value="NZ_CP007585.1"/>
</dbReference>
<evidence type="ECO:0000313" key="2">
    <source>
        <dbReference type="Proteomes" id="UP000031129"/>
    </source>
</evidence>